<organism evidence="1 2">
    <name type="scientific">Pseudomonas syringae pv. antirrhini</name>
    <dbReference type="NCBI Taxonomy" id="251702"/>
    <lineage>
        <taxon>Bacteria</taxon>
        <taxon>Pseudomonadati</taxon>
        <taxon>Pseudomonadota</taxon>
        <taxon>Gammaproteobacteria</taxon>
        <taxon>Pseudomonadales</taxon>
        <taxon>Pseudomonadaceae</taxon>
        <taxon>Pseudomonas</taxon>
    </lineage>
</organism>
<proteinExistence type="predicted"/>
<accession>A0A0P9JQ94</accession>
<dbReference type="AlphaFoldDB" id="A0A0P9JQ94"/>
<dbReference type="RefSeq" id="WP_024666998.1">
    <property type="nucleotide sequence ID" value="NZ_LJPT01000159.1"/>
</dbReference>
<dbReference type="InterPro" id="IPR029278">
    <property type="entry name" value="Imm26"/>
</dbReference>
<name>A0A0P9JQ94_9PSED</name>
<keyword evidence="1" id="KW-0575">Peroxidase</keyword>
<gene>
    <name evidence="1" type="ORF">ALO88_200113</name>
</gene>
<dbReference type="GO" id="GO:0004601">
    <property type="term" value="F:peroxidase activity"/>
    <property type="evidence" value="ECO:0007669"/>
    <property type="project" value="UniProtKB-KW"/>
</dbReference>
<dbReference type="Proteomes" id="UP000050425">
    <property type="component" value="Unassembled WGS sequence"/>
</dbReference>
<evidence type="ECO:0000313" key="1">
    <source>
        <dbReference type="EMBL" id="KPW44610.1"/>
    </source>
</evidence>
<dbReference type="PATRIC" id="fig|251702.3.peg.1043"/>
<protein>
    <submittedName>
        <fullName evidence="1">Heme peroxidase</fullName>
    </submittedName>
</protein>
<dbReference type="EMBL" id="LJPT01000159">
    <property type="protein sequence ID" value="KPW44610.1"/>
    <property type="molecule type" value="Genomic_DNA"/>
</dbReference>
<evidence type="ECO:0000313" key="2">
    <source>
        <dbReference type="Proteomes" id="UP000050425"/>
    </source>
</evidence>
<dbReference type="Pfam" id="PF15428">
    <property type="entry name" value="Imm26"/>
    <property type="match status" value="1"/>
</dbReference>
<sequence length="143" mass="16548">MKYKSGDIFLIPSNTGSFAICQVICAFKDRFKRVFSFGVLGVTDEEGKVDLTDKEFLCFKNFKGMENVIFASTEKLKNGNWKVVGNIPLNPEKTKLKYYRNAGAVYFEDEFLEMIEFSRYKEFKVLAVAGYDLVQSYIEQFFD</sequence>
<reference evidence="1 2" key="1">
    <citation type="submission" date="2015-09" db="EMBL/GenBank/DDBJ databases">
        <title>Genome announcement of multiple Pseudomonas syringae strains.</title>
        <authorList>
            <person name="Thakur S."/>
            <person name="Wang P.W."/>
            <person name="Gong Y."/>
            <person name="Weir B.S."/>
            <person name="Guttman D.S."/>
        </authorList>
    </citation>
    <scope>NUCLEOTIDE SEQUENCE [LARGE SCALE GENOMIC DNA]</scope>
    <source>
        <strain evidence="1 2">ICMP4303</strain>
    </source>
</reference>
<keyword evidence="1" id="KW-0560">Oxidoreductase</keyword>
<comment type="caution">
    <text evidence="1">The sequence shown here is derived from an EMBL/GenBank/DDBJ whole genome shotgun (WGS) entry which is preliminary data.</text>
</comment>